<organism evidence="3 4">
    <name type="scientific">Labrys monachus</name>
    <dbReference type="NCBI Taxonomy" id="217067"/>
    <lineage>
        <taxon>Bacteria</taxon>
        <taxon>Pseudomonadati</taxon>
        <taxon>Pseudomonadota</taxon>
        <taxon>Alphaproteobacteria</taxon>
        <taxon>Hyphomicrobiales</taxon>
        <taxon>Xanthobacteraceae</taxon>
        <taxon>Labrys</taxon>
    </lineage>
</organism>
<dbReference type="InterPro" id="IPR024467">
    <property type="entry name" value="Xre/MbcA/ParS-like_toxin-bd"/>
</dbReference>
<dbReference type="Proteomes" id="UP001237448">
    <property type="component" value="Unassembled WGS sequence"/>
</dbReference>
<dbReference type="Pfam" id="PF20432">
    <property type="entry name" value="Xre-like-HTH"/>
    <property type="match status" value="1"/>
</dbReference>
<name>A0ABU0FDE1_9HYPH</name>
<feature type="domain" description="Antitoxin Xre-like helix-turn-helix" evidence="2">
    <location>
        <begin position="29"/>
        <end position="93"/>
    </location>
</feature>
<accession>A0ABU0FDE1</accession>
<dbReference type="InterPro" id="IPR046847">
    <property type="entry name" value="Xre-like_HTH"/>
</dbReference>
<evidence type="ECO:0000259" key="2">
    <source>
        <dbReference type="Pfam" id="PF20432"/>
    </source>
</evidence>
<keyword evidence="4" id="KW-1185">Reference proteome</keyword>
<reference evidence="3 4" key="1">
    <citation type="submission" date="2023-07" db="EMBL/GenBank/DDBJ databases">
        <title>Genomic Encyclopedia of Type Strains, Phase IV (KMG-IV): sequencing the most valuable type-strain genomes for metagenomic binning, comparative biology and taxonomic classification.</title>
        <authorList>
            <person name="Goeker M."/>
        </authorList>
    </citation>
    <scope>NUCLEOTIDE SEQUENCE [LARGE SCALE GENOMIC DNA]</scope>
    <source>
        <strain evidence="3 4">DSM 5896</strain>
    </source>
</reference>
<gene>
    <name evidence="3" type="ORF">J3R73_002410</name>
</gene>
<dbReference type="InterPro" id="IPR011979">
    <property type="entry name" value="Antitox_Xre"/>
</dbReference>
<dbReference type="NCBIfam" id="TIGR02293">
    <property type="entry name" value="TAS_TIGR02293"/>
    <property type="match status" value="1"/>
</dbReference>
<dbReference type="RefSeq" id="WP_307426770.1">
    <property type="nucleotide sequence ID" value="NZ_JAUSVK010000001.1"/>
</dbReference>
<evidence type="ECO:0000313" key="3">
    <source>
        <dbReference type="EMBL" id="MDQ0392618.1"/>
    </source>
</evidence>
<comment type="caution">
    <text evidence="3">The sequence shown here is derived from an EMBL/GenBank/DDBJ whole genome shotgun (WGS) entry which is preliminary data.</text>
</comment>
<dbReference type="EMBL" id="JAUSVK010000001">
    <property type="protein sequence ID" value="MDQ0392618.1"/>
    <property type="molecule type" value="Genomic_DNA"/>
</dbReference>
<evidence type="ECO:0000313" key="4">
    <source>
        <dbReference type="Proteomes" id="UP001237448"/>
    </source>
</evidence>
<sequence length="151" mass="16997">MNEPDQLHRVVELLGGSRVFARAMNEPLDAHEMLLEGLPGHALTHLIENLRILPRTASLEKAVGMSLRTFQRRRDAPSRVLSLEQSGRTWKFAEILARATALLGSQTDAEQWLEQPAIGLNQRRPIDLLSTPAGVEMVENYLERLEYGVYA</sequence>
<protein>
    <submittedName>
        <fullName evidence="3">Toxin-antitoxin system antitoxin component (TIGR02293 family)</fullName>
    </submittedName>
</protein>
<proteinExistence type="predicted"/>
<evidence type="ECO:0000259" key="1">
    <source>
        <dbReference type="Pfam" id="PF09722"/>
    </source>
</evidence>
<feature type="domain" description="Antitoxin Xre/MbcA/ParS-like toxin-binding" evidence="1">
    <location>
        <begin position="99"/>
        <end position="148"/>
    </location>
</feature>
<dbReference type="Pfam" id="PF09722">
    <property type="entry name" value="Xre_MbcA_ParS_C"/>
    <property type="match status" value="1"/>
</dbReference>